<evidence type="ECO:0000313" key="2">
    <source>
        <dbReference type="EMBL" id="KAG5163848.1"/>
    </source>
</evidence>
<feature type="compositionally biased region" description="Basic and acidic residues" evidence="1">
    <location>
        <begin position="25"/>
        <end position="42"/>
    </location>
</feature>
<reference evidence="2" key="1">
    <citation type="submission" date="2021-02" db="EMBL/GenBank/DDBJ databases">
        <title>Psilocybe cubensis genome.</title>
        <authorList>
            <person name="Mckernan K.J."/>
            <person name="Crawford S."/>
            <person name="Trippe A."/>
            <person name="Kane L.T."/>
            <person name="Mclaughlin S."/>
        </authorList>
    </citation>
    <scope>NUCLEOTIDE SEQUENCE [LARGE SCALE GENOMIC DNA]</scope>
    <source>
        <strain evidence="2">MGC-MH-2018</strain>
    </source>
</reference>
<feature type="region of interest" description="Disordered" evidence="1">
    <location>
        <begin position="1"/>
        <end position="79"/>
    </location>
</feature>
<proteinExistence type="predicted"/>
<comment type="caution">
    <text evidence="2">The sequence shown here is derived from an EMBL/GenBank/DDBJ whole genome shotgun (WGS) entry which is preliminary data.</text>
</comment>
<dbReference type="AlphaFoldDB" id="A0A8H8CFP0"/>
<accession>A0A8H8CFP0</accession>
<sequence length="79" mass="8505">MTTDIYSDPRHTDDLVDQGGMLSDDAEKTYSDEHGHEPKSNFDDPNLTADGCLQGDSPYPEVRSAVANTDDTSIPSSTG</sequence>
<organism evidence="2">
    <name type="scientific">Psilocybe cubensis</name>
    <name type="common">Psychedelic mushroom</name>
    <name type="synonym">Stropharia cubensis</name>
    <dbReference type="NCBI Taxonomy" id="181762"/>
    <lineage>
        <taxon>Eukaryota</taxon>
        <taxon>Fungi</taxon>
        <taxon>Dikarya</taxon>
        <taxon>Basidiomycota</taxon>
        <taxon>Agaricomycotina</taxon>
        <taxon>Agaricomycetes</taxon>
        <taxon>Agaricomycetidae</taxon>
        <taxon>Agaricales</taxon>
        <taxon>Agaricineae</taxon>
        <taxon>Strophariaceae</taxon>
        <taxon>Psilocybe</taxon>
    </lineage>
</organism>
<evidence type="ECO:0000256" key="1">
    <source>
        <dbReference type="SAM" id="MobiDB-lite"/>
    </source>
</evidence>
<name>A0A8H8CFP0_PSICU</name>
<gene>
    <name evidence="2" type="ORF">JR316_011040</name>
</gene>
<dbReference type="EMBL" id="JAFIQS010000013">
    <property type="protein sequence ID" value="KAG5163848.1"/>
    <property type="molecule type" value="Genomic_DNA"/>
</dbReference>
<feature type="compositionally biased region" description="Polar residues" evidence="1">
    <location>
        <begin position="66"/>
        <end position="79"/>
    </location>
</feature>
<protein>
    <submittedName>
        <fullName evidence="2">Uncharacterized protein</fullName>
    </submittedName>
</protein>